<dbReference type="OrthoDB" id="8611858at2"/>
<sequence length="149" mass="17093">MSKYLITFDMDTDCLREQYHAMSYQNAYADIKAILLKHGFNHLQGSVYLGNDGISEAHGTLAIQELTARYDWFFSCVSNIKFYRLESDLNADFIARGVYEAKQLFNQRLAKLEAELKDAGLPTAKIKEILSKEVFLLEDNQPIKSKKTK</sequence>
<protein>
    <submittedName>
        <fullName evidence="1">VapD</fullName>
    </submittedName>
</protein>
<evidence type="ECO:0000313" key="2">
    <source>
        <dbReference type="Proteomes" id="UP000018766"/>
    </source>
</evidence>
<evidence type="ECO:0000313" key="1">
    <source>
        <dbReference type="EMBL" id="ETD67739.1"/>
    </source>
</evidence>
<dbReference type="Gene3D" id="3.30.70.240">
    <property type="match status" value="1"/>
</dbReference>
<dbReference type="EMBL" id="AYSV01000115">
    <property type="protein sequence ID" value="ETD67739.1"/>
    <property type="molecule type" value="Genomic_DNA"/>
</dbReference>
<name>V8FTX4_9BURK</name>
<dbReference type="Proteomes" id="UP000018766">
    <property type="component" value="Unassembled WGS sequence"/>
</dbReference>
<organism evidence="1 2">
    <name type="scientific">Pelistega indica</name>
    <dbReference type="NCBI Taxonomy" id="1414851"/>
    <lineage>
        <taxon>Bacteria</taxon>
        <taxon>Pseudomonadati</taxon>
        <taxon>Pseudomonadota</taxon>
        <taxon>Betaproteobacteria</taxon>
        <taxon>Burkholderiales</taxon>
        <taxon>Alcaligenaceae</taxon>
        <taxon>Pelistega</taxon>
    </lineage>
</organism>
<dbReference type="RefSeq" id="WP_023952713.1">
    <property type="nucleotide sequence ID" value="NZ_AYSV01000115.1"/>
</dbReference>
<proteinExistence type="predicted"/>
<comment type="caution">
    <text evidence="1">The sequence shown here is derived from an EMBL/GenBank/DDBJ whole genome shotgun (WGS) entry which is preliminary data.</text>
</comment>
<gene>
    <name evidence="1" type="ORF">V757_11010</name>
</gene>
<dbReference type="AlphaFoldDB" id="V8FTX4"/>
<reference evidence="1 2" key="1">
    <citation type="submission" date="2013-11" db="EMBL/GenBank/DDBJ databases">
        <title>Genomic analysis of Pelistega sp. HM-7.</title>
        <authorList>
            <person name="Kumbhare S.V."/>
            <person name="Shetty S.A."/>
            <person name="Sharma O."/>
            <person name="Dhotre D.P."/>
        </authorList>
    </citation>
    <scope>NUCLEOTIDE SEQUENCE [LARGE SCALE GENOMIC DNA]</scope>
    <source>
        <strain evidence="1 2">HM-7</strain>
    </source>
</reference>
<keyword evidence="2" id="KW-1185">Reference proteome</keyword>
<accession>V8FTX4</accession>